<dbReference type="GO" id="GO:0005669">
    <property type="term" value="C:transcription factor TFIID complex"/>
    <property type="evidence" value="ECO:0007669"/>
    <property type="project" value="TreeGrafter"/>
</dbReference>
<feature type="repeat" description="WD" evidence="6">
    <location>
        <begin position="382"/>
        <end position="416"/>
    </location>
</feature>
<keyword evidence="5" id="KW-0539">Nucleus</keyword>
<keyword evidence="4" id="KW-0677">Repeat</keyword>
<dbReference type="SUPFAM" id="SSF50978">
    <property type="entry name" value="WD40 repeat-like"/>
    <property type="match status" value="1"/>
</dbReference>
<sequence length="643" mass="74991">MDNAKESLCHQYLPDIAELVRFLRQNNMKQTELCFHREYHSVVNKISLTNDNQYIHNSINVNDYFVVYSCLSNFIFNSSYQIELIQCLFPLFVHFYLDLIEHNYINECQYFYNQFIHSKFQLLHEEFFYQLKLISKSSKHFYQCPLTNAFRTSRFFLRLSMTSCNELENFIDYIKNLTKLDSKYYLTSSQISLFLSIFQQYIKIDINQQLFIPSNIVRFQTIEQPMTPIFVHTIVANTIQFTRLYTGLFPLQSLPVEYNRSSVQCPKREMSLLYPQMNYNRLPNNIDVNNIPRLGPHKLPSICLYSLKNSKQIINCVTLSNDCRLLAIGFQTSEILICSLNPTNKLYSMKSAKELHHLFPHSNKNDILDTTSCLNISNERLLIGHTASIFSLAFEPNKQLYLLSGSQDCTIRLWHLYTWSCLVVYKMHFQPILNVTFASTGYIFASCSIDGLICLWTLDKISPFRIYPEYGHSGPINLVEFHPNSNYLASTHNDHTIHLWNIYNENSLVRIFNGHRYQISSIRFSPNGHFLASGCWNGEIILWDIQNNIQISHLCLHKQAISSIEFSPLTGSLLLISSIDSSISLWNCFMITKIYDEKLIDTININSSSNKILLNLFKTKNTSIFHIKFSKENILYAIGLINE</sequence>
<feature type="domain" description="TFIID subunit TAF5 NTD2" evidence="7">
    <location>
        <begin position="62"/>
        <end position="172"/>
    </location>
</feature>
<dbReference type="PANTHER" id="PTHR19879">
    <property type="entry name" value="TRANSCRIPTION INITIATION FACTOR TFIID"/>
    <property type="match status" value="1"/>
</dbReference>
<evidence type="ECO:0000256" key="5">
    <source>
        <dbReference type="ARBA" id="ARBA00023242"/>
    </source>
</evidence>
<evidence type="ECO:0000259" key="7">
    <source>
        <dbReference type="Pfam" id="PF04494"/>
    </source>
</evidence>
<dbReference type="EMBL" id="CAJNOL010000518">
    <property type="protein sequence ID" value="CAF1099761.1"/>
    <property type="molecule type" value="Genomic_DNA"/>
</dbReference>
<evidence type="ECO:0000313" key="8">
    <source>
        <dbReference type="EMBL" id="CAF0965027.1"/>
    </source>
</evidence>
<protein>
    <recommendedName>
        <fullName evidence="7">TFIID subunit TAF5 NTD2 domain-containing protein</fullName>
    </recommendedName>
</protein>
<dbReference type="Pfam" id="PF00400">
    <property type="entry name" value="WD40"/>
    <property type="match status" value="4"/>
</dbReference>
<organism evidence="8 10">
    <name type="scientific">Rotaria sordida</name>
    <dbReference type="NCBI Taxonomy" id="392033"/>
    <lineage>
        <taxon>Eukaryota</taxon>
        <taxon>Metazoa</taxon>
        <taxon>Spiralia</taxon>
        <taxon>Gnathifera</taxon>
        <taxon>Rotifera</taxon>
        <taxon>Eurotatoria</taxon>
        <taxon>Bdelloidea</taxon>
        <taxon>Philodinida</taxon>
        <taxon>Philodinidae</taxon>
        <taxon>Rotaria</taxon>
    </lineage>
</organism>
<evidence type="ECO:0000313" key="11">
    <source>
        <dbReference type="Proteomes" id="UP000663870"/>
    </source>
</evidence>
<evidence type="ECO:0000256" key="3">
    <source>
        <dbReference type="ARBA" id="ARBA00022574"/>
    </source>
</evidence>
<reference evidence="8" key="1">
    <citation type="submission" date="2021-02" db="EMBL/GenBank/DDBJ databases">
        <authorList>
            <person name="Nowell W R."/>
        </authorList>
    </citation>
    <scope>NUCLEOTIDE SEQUENCE</scope>
</reference>
<dbReference type="InterPro" id="IPR015943">
    <property type="entry name" value="WD40/YVTN_repeat-like_dom_sf"/>
</dbReference>
<dbReference type="CDD" id="cd00200">
    <property type="entry name" value="WD40"/>
    <property type="match status" value="1"/>
</dbReference>
<dbReference type="PROSITE" id="PS50082">
    <property type="entry name" value="WD_REPEATS_2"/>
    <property type="match status" value="5"/>
</dbReference>
<name>A0A814E7N3_9BILA</name>
<dbReference type="Proteomes" id="UP000663854">
    <property type="component" value="Unassembled WGS sequence"/>
</dbReference>
<dbReference type="InterPro" id="IPR036322">
    <property type="entry name" value="WD40_repeat_dom_sf"/>
</dbReference>
<keyword evidence="11" id="KW-1185">Reference proteome</keyword>
<dbReference type="InterPro" id="IPR019775">
    <property type="entry name" value="WD40_repeat_CS"/>
</dbReference>
<proteinExistence type="inferred from homology"/>
<dbReference type="Proteomes" id="UP000663870">
    <property type="component" value="Unassembled WGS sequence"/>
</dbReference>
<dbReference type="InterPro" id="IPR037264">
    <property type="entry name" value="TFIID_NTD2_sf"/>
</dbReference>
<dbReference type="Gene3D" id="1.25.40.500">
    <property type="entry name" value="TFIID subunit TAF5, NTD2 domain"/>
    <property type="match status" value="1"/>
</dbReference>
<dbReference type="Gene3D" id="2.130.10.10">
    <property type="entry name" value="YVTN repeat-like/Quinoprotein amine dehydrogenase"/>
    <property type="match status" value="2"/>
</dbReference>
<dbReference type="PROSITE" id="PS50294">
    <property type="entry name" value="WD_REPEATS_REGION"/>
    <property type="match status" value="4"/>
</dbReference>
<dbReference type="GO" id="GO:0006367">
    <property type="term" value="P:transcription initiation at RNA polymerase II promoter"/>
    <property type="evidence" value="ECO:0007669"/>
    <property type="project" value="TreeGrafter"/>
</dbReference>
<dbReference type="SMART" id="SM00320">
    <property type="entry name" value="WD40"/>
    <property type="match status" value="6"/>
</dbReference>
<comment type="caution">
    <text evidence="8">The sequence shown here is derived from an EMBL/GenBank/DDBJ whole genome shotgun (WGS) entry which is preliminary data.</text>
</comment>
<dbReference type="Pfam" id="PF04494">
    <property type="entry name" value="TFIID_NTD2"/>
    <property type="match status" value="1"/>
</dbReference>
<dbReference type="InterPro" id="IPR007582">
    <property type="entry name" value="TFIID_NTD2"/>
</dbReference>
<accession>A0A814E7N3</accession>
<feature type="repeat" description="WD" evidence="6">
    <location>
        <begin position="469"/>
        <end position="510"/>
    </location>
</feature>
<evidence type="ECO:0000256" key="2">
    <source>
        <dbReference type="ARBA" id="ARBA00009435"/>
    </source>
</evidence>
<feature type="repeat" description="WD" evidence="6">
    <location>
        <begin position="512"/>
        <end position="553"/>
    </location>
</feature>
<comment type="subcellular location">
    <subcellularLocation>
        <location evidence="1">Nucleus</location>
    </subcellularLocation>
</comment>
<evidence type="ECO:0000313" key="10">
    <source>
        <dbReference type="Proteomes" id="UP000663854"/>
    </source>
</evidence>
<comment type="similarity">
    <text evidence="2">Belongs to the WD repeat TAF5 family.</text>
</comment>
<dbReference type="SUPFAM" id="SSF160897">
    <property type="entry name" value="Taf5 N-terminal domain-like"/>
    <property type="match status" value="1"/>
</dbReference>
<evidence type="ECO:0000256" key="6">
    <source>
        <dbReference type="PROSITE-ProRule" id="PRU00221"/>
    </source>
</evidence>
<dbReference type="EMBL" id="CAJNOH010000245">
    <property type="protein sequence ID" value="CAF0965027.1"/>
    <property type="molecule type" value="Genomic_DNA"/>
</dbReference>
<gene>
    <name evidence="9" type="ORF">JXQ802_LOCUS19140</name>
    <name evidence="8" type="ORF">PYM288_LOCUS12810</name>
</gene>
<keyword evidence="3 6" id="KW-0853">WD repeat</keyword>
<feature type="repeat" description="WD" evidence="6">
    <location>
        <begin position="425"/>
        <end position="459"/>
    </location>
</feature>
<evidence type="ECO:0000256" key="1">
    <source>
        <dbReference type="ARBA" id="ARBA00004123"/>
    </source>
</evidence>
<feature type="repeat" description="WD" evidence="6">
    <location>
        <begin position="554"/>
        <end position="587"/>
    </location>
</feature>
<dbReference type="PROSITE" id="PS00678">
    <property type="entry name" value="WD_REPEATS_1"/>
    <property type="match status" value="2"/>
</dbReference>
<evidence type="ECO:0000313" key="9">
    <source>
        <dbReference type="EMBL" id="CAF1099761.1"/>
    </source>
</evidence>
<dbReference type="AlphaFoldDB" id="A0A814E7N3"/>
<evidence type="ECO:0000256" key="4">
    <source>
        <dbReference type="ARBA" id="ARBA00022737"/>
    </source>
</evidence>
<dbReference type="InterPro" id="IPR001680">
    <property type="entry name" value="WD40_rpt"/>
</dbReference>
<dbReference type="PANTHER" id="PTHR19879:SF1">
    <property type="entry name" value="CANNONBALL-RELATED"/>
    <property type="match status" value="1"/>
</dbReference>
<dbReference type="GO" id="GO:0016251">
    <property type="term" value="F:RNA polymerase II general transcription initiation factor activity"/>
    <property type="evidence" value="ECO:0007669"/>
    <property type="project" value="TreeGrafter"/>
</dbReference>